<dbReference type="InterPro" id="IPR038902">
    <property type="entry name" value="INTS1"/>
</dbReference>
<dbReference type="Proteomes" id="UP000265200">
    <property type="component" value="Chromosome 8"/>
</dbReference>
<feature type="domain" description="Integrator complex subunit 1 RPB2-binding" evidence="2">
    <location>
        <begin position="359"/>
        <end position="514"/>
    </location>
</feature>
<organism evidence="3 4">
    <name type="scientific">Oryzias latipes</name>
    <name type="common">Japanese rice fish</name>
    <name type="synonym">Japanese killifish</name>
    <dbReference type="NCBI Taxonomy" id="8090"/>
    <lineage>
        <taxon>Eukaryota</taxon>
        <taxon>Metazoa</taxon>
        <taxon>Chordata</taxon>
        <taxon>Craniata</taxon>
        <taxon>Vertebrata</taxon>
        <taxon>Euteleostomi</taxon>
        <taxon>Actinopterygii</taxon>
        <taxon>Neopterygii</taxon>
        <taxon>Teleostei</taxon>
        <taxon>Neoteleostei</taxon>
        <taxon>Acanthomorphata</taxon>
        <taxon>Ovalentaria</taxon>
        <taxon>Atherinomorphae</taxon>
        <taxon>Beloniformes</taxon>
        <taxon>Adrianichthyidae</taxon>
        <taxon>Oryziinae</taxon>
        <taxon>Oryzias</taxon>
    </lineage>
</organism>
<name>A0A3P9IEA9_ORYLA</name>
<dbReference type="Ensembl" id="ENSORLT00015026885.1">
    <property type="protein sequence ID" value="ENSORLP00015018229.1"/>
    <property type="gene ID" value="ENSORLG00015019322.1"/>
</dbReference>
<dbReference type="GO" id="GO:0034474">
    <property type="term" value="P:U2 snRNA 3'-end processing"/>
    <property type="evidence" value="ECO:0007669"/>
    <property type="project" value="InterPro"/>
</dbReference>
<feature type="region of interest" description="Disordered" evidence="1">
    <location>
        <begin position="83"/>
        <end position="121"/>
    </location>
</feature>
<evidence type="ECO:0000256" key="1">
    <source>
        <dbReference type="SAM" id="MobiDB-lite"/>
    </source>
</evidence>
<evidence type="ECO:0000313" key="3">
    <source>
        <dbReference type="Ensembl" id="ENSORLP00015018229.1"/>
    </source>
</evidence>
<evidence type="ECO:0000259" key="2">
    <source>
        <dbReference type="Pfam" id="PF12432"/>
    </source>
</evidence>
<reference key="1">
    <citation type="journal article" date="2007" name="Nature">
        <title>The medaka draft genome and insights into vertebrate genome evolution.</title>
        <authorList>
            <person name="Kasahara M."/>
            <person name="Naruse K."/>
            <person name="Sasaki S."/>
            <person name="Nakatani Y."/>
            <person name="Qu W."/>
            <person name="Ahsan B."/>
            <person name="Yamada T."/>
            <person name="Nagayasu Y."/>
            <person name="Doi K."/>
            <person name="Kasai Y."/>
            <person name="Jindo T."/>
            <person name="Kobayashi D."/>
            <person name="Shimada A."/>
            <person name="Toyoda A."/>
            <person name="Kuroki Y."/>
            <person name="Fujiyama A."/>
            <person name="Sasaki T."/>
            <person name="Shimizu A."/>
            <person name="Asakawa S."/>
            <person name="Shimizu N."/>
            <person name="Hashimoto S."/>
            <person name="Yang J."/>
            <person name="Lee Y."/>
            <person name="Matsushima K."/>
            <person name="Sugano S."/>
            <person name="Sakaizumi M."/>
            <person name="Narita T."/>
            <person name="Ohishi K."/>
            <person name="Haga S."/>
            <person name="Ohta F."/>
            <person name="Nomoto H."/>
            <person name="Nogata K."/>
            <person name="Morishita T."/>
            <person name="Endo T."/>
            <person name="Shin-I T."/>
            <person name="Takeda H."/>
            <person name="Morishita S."/>
            <person name="Kohara Y."/>
        </authorList>
    </citation>
    <scope>NUCLEOTIDE SEQUENCE [LARGE SCALE GENOMIC DNA]</scope>
    <source>
        <strain>Hd-rR</strain>
    </source>
</reference>
<feature type="region of interest" description="Disordered" evidence="1">
    <location>
        <begin position="310"/>
        <end position="332"/>
    </location>
</feature>
<evidence type="ECO:0000313" key="4">
    <source>
        <dbReference type="Proteomes" id="UP000265200"/>
    </source>
</evidence>
<dbReference type="AlphaFoldDB" id="A0A3P9IEA9"/>
<reference evidence="3" key="4">
    <citation type="submission" date="2025-09" db="UniProtKB">
        <authorList>
            <consortium name="Ensembl"/>
        </authorList>
    </citation>
    <scope>IDENTIFICATION</scope>
    <source>
        <strain evidence="3">HSOK</strain>
    </source>
</reference>
<dbReference type="PANTHER" id="PTHR21224:SF1">
    <property type="entry name" value="INTEGRATOR COMPLEX SUBUNIT 1"/>
    <property type="match status" value="1"/>
</dbReference>
<sequence>MRTVYVTSWHPRAASKGTRRYSSGDSSCSWTALRAPPMNRPKPTTLRRPSAAKSSGHPPPGDFIALGSKSQGVEPKAPAVLLKPASSGIPTDRKREAASTLPSSSGLSTLTKRPKLSTTPPVSALSRFADVAAVDKRAISPSIKEPSVVPIEVSPALLLDEIEASESEGNDDRIEGLLCGAVKQLKLNRAKPDTTLYLSLMFLAKMKPNVFATEGIIEALCSLLRRDASINFKAKGNSLVSVLACNLLMAAYEEDENWPEIFVKVYIEDSLGERIWVDSSHCKNFVDNIQTAFGTKMPPKSMLLQADTGRTAGDLSAGSSPHPSTPDEDDSQTELLIAEEKLSPEDEGQIMPRYEELSESVEDYVLDVLRDQLNRRQPMDNVSRNLLRLLTAACGYKETRLMAVQRLEMWLQNPKLTRPAQDLLMSLCMNCNSHGADDMEVISNLIKIRLKPKVLLNHYMLCVRELLNAHRDNLGTMVKLVIFNELSNARNPNNMQVLHTVLQHSPEQAPKFLAMVFQDLLTNKDDYLRASRALLREIIKQTKHEINFQSFCFGLMQERKEPSYAEMEFKERFVIQVTDLLTVSMMLGITAQVKEAGIAWDKGEKKNLEVLRSFQNQIAAIQRDAVWWLHTVVPTISKVSPKDYIHCLHKVLFTEQPETYYKWDNWPPESDRNFFLRLCSEVPLLEDTLMRILVIGLSRDLPLGPADAMELADHLVKRAAGVHSDDLEVLRVERIQLIDAVLNLCTYHHPENIQLPVGYVSSLYCFSNKLIGHTDRNNKWLILFKVPTT</sequence>
<protein>
    <submittedName>
        <fullName evidence="3">Integrator complex subunit 1</fullName>
    </submittedName>
</protein>
<feature type="compositionally biased region" description="Polar residues" evidence="1">
    <location>
        <begin position="20"/>
        <end position="30"/>
    </location>
</feature>
<accession>A0A3P9IEA9</accession>
<dbReference type="GO" id="GO:0032039">
    <property type="term" value="C:integrator complex"/>
    <property type="evidence" value="ECO:0007669"/>
    <property type="project" value="InterPro"/>
</dbReference>
<feature type="region of interest" description="Disordered" evidence="1">
    <location>
        <begin position="13"/>
        <end position="69"/>
    </location>
</feature>
<dbReference type="PANTHER" id="PTHR21224">
    <property type="entry name" value="INTEGRATOR COMPLEX SUBUNIT 1"/>
    <property type="match status" value="1"/>
</dbReference>
<proteinExistence type="predicted"/>
<reference evidence="3 4" key="2">
    <citation type="submission" date="2017-04" db="EMBL/GenBank/DDBJ databases">
        <title>CpG methylation of centromeres and impact of large insertions on vertebrate speciation.</title>
        <authorList>
            <person name="Ichikawa K."/>
            <person name="Yoshimura J."/>
            <person name="Morishita S."/>
        </authorList>
    </citation>
    <scope>NUCLEOTIDE SEQUENCE</scope>
    <source>
        <strain evidence="3 4">HSOK</strain>
    </source>
</reference>
<reference evidence="3" key="3">
    <citation type="submission" date="2025-08" db="UniProtKB">
        <authorList>
            <consortium name="Ensembl"/>
        </authorList>
    </citation>
    <scope>IDENTIFICATION</scope>
    <source>
        <strain evidence="3">HSOK</strain>
    </source>
</reference>
<feature type="compositionally biased region" description="Low complexity" evidence="1">
    <location>
        <begin position="99"/>
        <end position="111"/>
    </location>
</feature>
<dbReference type="Pfam" id="PF12432">
    <property type="entry name" value="INTS1_RP2B-bd"/>
    <property type="match status" value="1"/>
</dbReference>
<dbReference type="InterPro" id="IPR022145">
    <property type="entry name" value="INTS1_RPB2-bd"/>
</dbReference>